<sequence>MFTVKNKLRQQYKAKRKALNPLQIEELSLTIANNCLTLPIWKKSNYHLFLSIQNQYEIDTSFLLNILQGKDKNVIVAKSNFKTLEMEHFLLTDNTPIKINTYGIPEPQSGISIPPSSIDVVFIPLLAYDSFGNRVGYGKGFYDRFLEKCPKDCIKIGLSFFPPEKTTITTNENDIPLDFCVTPEKNYSFNKK</sequence>
<dbReference type="EMBL" id="JACIFO010000006">
    <property type="protein sequence ID" value="MBB4119345.1"/>
    <property type="molecule type" value="Genomic_DNA"/>
</dbReference>
<keyword evidence="3 4" id="KW-0067">ATP-binding</keyword>
<comment type="caution">
    <text evidence="6">The sequence shown here is derived from an EMBL/GenBank/DDBJ whole genome shotgun (WGS) entry which is preliminary data.</text>
</comment>
<evidence type="ECO:0000256" key="5">
    <source>
        <dbReference type="RuleBase" id="RU361279"/>
    </source>
</evidence>
<comment type="cofactor">
    <cofactor evidence="5">
        <name>Mg(2+)</name>
        <dbReference type="ChEBI" id="CHEBI:18420"/>
    </cofactor>
</comment>
<evidence type="ECO:0000313" key="6">
    <source>
        <dbReference type="EMBL" id="MBB4119345.1"/>
    </source>
</evidence>
<proteinExistence type="inferred from homology"/>
<gene>
    <name evidence="6" type="ORF">GGR32_001643</name>
</gene>
<keyword evidence="5" id="KW-0479">Metal-binding</keyword>
<feature type="binding site" evidence="4">
    <location>
        <position position="57"/>
    </location>
    <ligand>
        <name>substrate</name>
    </ligand>
</feature>
<evidence type="ECO:0000256" key="3">
    <source>
        <dbReference type="ARBA" id="ARBA00022840"/>
    </source>
</evidence>
<protein>
    <recommendedName>
        <fullName evidence="5">5-formyltetrahydrofolate cyclo-ligase</fullName>
        <ecNumber evidence="5">6.3.3.2</ecNumber>
    </recommendedName>
</protein>
<comment type="similarity">
    <text evidence="1 5">Belongs to the 5-formyltetrahydrofolate cyclo-ligase family.</text>
</comment>
<reference evidence="6 7" key="1">
    <citation type="submission" date="2020-08" db="EMBL/GenBank/DDBJ databases">
        <title>Genomic Encyclopedia of Type Strains, Phase IV (KMG-IV): sequencing the most valuable type-strain genomes for metagenomic binning, comparative biology and taxonomic classification.</title>
        <authorList>
            <person name="Goeker M."/>
        </authorList>
    </citation>
    <scope>NUCLEOTIDE SEQUENCE [LARGE SCALE GENOMIC DNA]</scope>
    <source>
        <strain evidence="6 7">DSM 29568</strain>
    </source>
</reference>
<feature type="binding site" evidence="4">
    <location>
        <begin position="5"/>
        <end position="9"/>
    </location>
    <ligand>
        <name>ATP</name>
        <dbReference type="ChEBI" id="CHEBI:30616"/>
    </ligand>
</feature>
<feature type="binding site" evidence="4">
    <location>
        <position position="52"/>
    </location>
    <ligand>
        <name>substrate</name>
    </ligand>
</feature>
<dbReference type="NCBIfam" id="TIGR02727">
    <property type="entry name" value="MTHFS_bact"/>
    <property type="match status" value="1"/>
</dbReference>
<keyword evidence="5" id="KW-0460">Magnesium</keyword>
<evidence type="ECO:0000256" key="1">
    <source>
        <dbReference type="ARBA" id="ARBA00010638"/>
    </source>
</evidence>
<dbReference type="GO" id="GO:0009396">
    <property type="term" value="P:folic acid-containing compound biosynthetic process"/>
    <property type="evidence" value="ECO:0007669"/>
    <property type="project" value="TreeGrafter"/>
</dbReference>
<dbReference type="GO" id="GO:0046872">
    <property type="term" value="F:metal ion binding"/>
    <property type="evidence" value="ECO:0007669"/>
    <property type="project" value="UniProtKB-KW"/>
</dbReference>
<dbReference type="AlphaFoldDB" id="A0A840EQL1"/>
<dbReference type="PANTHER" id="PTHR23407">
    <property type="entry name" value="ATPASE INHIBITOR/5-FORMYLTETRAHYDROFOLATE CYCLO-LIGASE"/>
    <property type="match status" value="1"/>
</dbReference>
<dbReference type="SUPFAM" id="SSF100950">
    <property type="entry name" value="NagB/RpiA/CoA transferase-like"/>
    <property type="match status" value="1"/>
</dbReference>
<dbReference type="GO" id="GO:0005524">
    <property type="term" value="F:ATP binding"/>
    <property type="evidence" value="ECO:0007669"/>
    <property type="project" value="UniProtKB-KW"/>
</dbReference>
<evidence type="ECO:0000256" key="2">
    <source>
        <dbReference type="ARBA" id="ARBA00022741"/>
    </source>
</evidence>
<keyword evidence="7" id="KW-1185">Reference proteome</keyword>
<accession>A0A840EQL1</accession>
<dbReference type="RefSeq" id="WP_183477700.1">
    <property type="nucleotide sequence ID" value="NZ_JACIFO010000006.1"/>
</dbReference>
<dbReference type="InterPro" id="IPR002698">
    <property type="entry name" value="FTHF_cligase"/>
</dbReference>
<dbReference type="Gene3D" id="3.40.50.10420">
    <property type="entry name" value="NagB/RpiA/CoA transferase-like"/>
    <property type="match status" value="1"/>
</dbReference>
<comment type="catalytic activity">
    <reaction evidence="5">
        <text>(6S)-5-formyl-5,6,7,8-tetrahydrofolate + ATP = (6R)-5,10-methenyltetrahydrofolate + ADP + phosphate</text>
        <dbReference type="Rhea" id="RHEA:10488"/>
        <dbReference type="ChEBI" id="CHEBI:30616"/>
        <dbReference type="ChEBI" id="CHEBI:43474"/>
        <dbReference type="ChEBI" id="CHEBI:57455"/>
        <dbReference type="ChEBI" id="CHEBI:57457"/>
        <dbReference type="ChEBI" id="CHEBI:456216"/>
        <dbReference type="EC" id="6.3.3.2"/>
    </reaction>
</comment>
<dbReference type="InterPro" id="IPR024185">
    <property type="entry name" value="FTHF_cligase-like_sf"/>
</dbReference>
<dbReference type="GO" id="GO:0030272">
    <property type="term" value="F:5-formyltetrahydrofolate cyclo-ligase activity"/>
    <property type="evidence" value="ECO:0007669"/>
    <property type="project" value="UniProtKB-EC"/>
</dbReference>
<organism evidence="6 7">
    <name type="scientific">Mesonia hippocampi</name>
    <dbReference type="NCBI Taxonomy" id="1628250"/>
    <lineage>
        <taxon>Bacteria</taxon>
        <taxon>Pseudomonadati</taxon>
        <taxon>Bacteroidota</taxon>
        <taxon>Flavobacteriia</taxon>
        <taxon>Flavobacteriales</taxon>
        <taxon>Flavobacteriaceae</taxon>
        <taxon>Mesonia</taxon>
    </lineage>
</organism>
<feature type="binding site" evidence="4">
    <location>
        <begin position="134"/>
        <end position="142"/>
    </location>
    <ligand>
        <name>ATP</name>
        <dbReference type="ChEBI" id="CHEBI:30616"/>
    </ligand>
</feature>
<dbReference type="InterPro" id="IPR037171">
    <property type="entry name" value="NagB/RpiA_transferase-like"/>
</dbReference>
<evidence type="ECO:0000313" key="7">
    <source>
        <dbReference type="Proteomes" id="UP000553034"/>
    </source>
</evidence>
<dbReference type="PANTHER" id="PTHR23407:SF1">
    <property type="entry name" value="5-FORMYLTETRAHYDROFOLATE CYCLO-LIGASE"/>
    <property type="match status" value="1"/>
</dbReference>
<keyword evidence="6" id="KW-0436">Ligase</keyword>
<dbReference type="Pfam" id="PF01812">
    <property type="entry name" value="5-FTHF_cyc-lig"/>
    <property type="match status" value="1"/>
</dbReference>
<dbReference type="EC" id="6.3.3.2" evidence="5"/>
<dbReference type="PIRSF" id="PIRSF006806">
    <property type="entry name" value="FTHF_cligase"/>
    <property type="match status" value="1"/>
</dbReference>
<dbReference type="Proteomes" id="UP000553034">
    <property type="component" value="Unassembled WGS sequence"/>
</dbReference>
<keyword evidence="2 4" id="KW-0547">Nucleotide-binding</keyword>
<dbReference type="GO" id="GO:0035999">
    <property type="term" value="P:tetrahydrofolate interconversion"/>
    <property type="evidence" value="ECO:0007669"/>
    <property type="project" value="TreeGrafter"/>
</dbReference>
<name>A0A840EQL1_9FLAO</name>
<evidence type="ECO:0000256" key="4">
    <source>
        <dbReference type="PIRSR" id="PIRSR006806-1"/>
    </source>
</evidence>